<dbReference type="AlphaFoldDB" id="A0A7W6WM71"/>
<organism evidence="3 4">
    <name type="scientific">Roseospira goensis</name>
    <dbReference type="NCBI Taxonomy" id="391922"/>
    <lineage>
        <taxon>Bacteria</taxon>
        <taxon>Pseudomonadati</taxon>
        <taxon>Pseudomonadota</taxon>
        <taxon>Alphaproteobacteria</taxon>
        <taxon>Rhodospirillales</taxon>
        <taxon>Rhodospirillaceae</taxon>
        <taxon>Roseospira</taxon>
    </lineage>
</organism>
<dbReference type="InterPro" id="IPR009875">
    <property type="entry name" value="PilZ_domain"/>
</dbReference>
<dbReference type="EMBL" id="JACIGI010000051">
    <property type="protein sequence ID" value="MBB4287775.1"/>
    <property type="molecule type" value="Genomic_DNA"/>
</dbReference>
<comment type="caution">
    <text evidence="3">The sequence shown here is derived from an EMBL/GenBank/DDBJ whole genome shotgun (WGS) entry which is preliminary data.</text>
</comment>
<dbReference type="Proteomes" id="UP000555728">
    <property type="component" value="Unassembled WGS sequence"/>
</dbReference>
<dbReference type="GO" id="GO:0035438">
    <property type="term" value="F:cyclic-di-GMP binding"/>
    <property type="evidence" value="ECO:0007669"/>
    <property type="project" value="InterPro"/>
</dbReference>
<dbReference type="SUPFAM" id="SSF141371">
    <property type="entry name" value="PilZ domain-like"/>
    <property type="match status" value="1"/>
</dbReference>
<evidence type="ECO:0000259" key="2">
    <source>
        <dbReference type="Pfam" id="PF07238"/>
    </source>
</evidence>
<feature type="domain" description="PilZ" evidence="2">
    <location>
        <begin position="19"/>
        <end position="103"/>
    </location>
</feature>
<dbReference type="Pfam" id="PF07238">
    <property type="entry name" value="PilZ"/>
    <property type="match status" value="1"/>
</dbReference>
<feature type="region of interest" description="Disordered" evidence="1">
    <location>
        <begin position="110"/>
        <end position="134"/>
    </location>
</feature>
<evidence type="ECO:0000313" key="4">
    <source>
        <dbReference type="Proteomes" id="UP000555728"/>
    </source>
</evidence>
<sequence>MAMQDDADMVGRPERRGLPRWQLSGEAILTLDSDYDVRCPLRDISGSGVAVDTDIKPEVGDEAEVHVRALGRFRARVARVAEDHVALRFLVEDESQIILLQRLERRLVGEQAGGTGGTGDGDDGGAAEAPARPS</sequence>
<reference evidence="3 4" key="1">
    <citation type="submission" date="2020-08" db="EMBL/GenBank/DDBJ databases">
        <title>Genome sequencing of Purple Non-Sulfur Bacteria from various extreme environments.</title>
        <authorList>
            <person name="Mayer M."/>
        </authorList>
    </citation>
    <scope>NUCLEOTIDE SEQUENCE [LARGE SCALE GENOMIC DNA]</scope>
    <source>
        <strain evidence="3 4">JA135</strain>
    </source>
</reference>
<proteinExistence type="predicted"/>
<evidence type="ECO:0000313" key="3">
    <source>
        <dbReference type="EMBL" id="MBB4287775.1"/>
    </source>
</evidence>
<dbReference type="Gene3D" id="2.40.10.220">
    <property type="entry name" value="predicted glycosyltransferase like domains"/>
    <property type="match status" value="1"/>
</dbReference>
<name>A0A7W6WM71_9PROT</name>
<protein>
    <recommendedName>
        <fullName evidence="2">PilZ domain-containing protein</fullName>
    </recommendedName>
</protein>
<accession>A0A7W6WM71</accession>
<keyword evidence="4" id="KW-1185">Reference proteome</keyword>
<evidence type="ECO:0000256" key="1">
    <source>
        <dbReference type="SAM" id="MobiDB-lite"/>
    </source>
</evidence>
<gene>
    <name evidence="3" type="ORF">GGD88_003532</name>
</gene>